<dbReference type="VEuPathDB" id="FungiDB:C7M61_003143"/>
<evidence type="ECO:0000313" key="1">
    <source>
        <dbReference type="EMBL" id="PSK37893.1"/>
    </source>
</evidence>
<dbReference type="AlphaFoldDB" id="A0A2P7YPM5"/>
<dbReference type="RefSeq" id="XP_024713403.1">
    <property type="nucleotide sequence ID" value="XM_024858493.1"/>
</dbReference>
<comment type="caution">
    <text evidence="1">The sequence shown here is derived from an EMBL/GenBank/DDBJ whole genome shotgun (WGS) entry which is preliminary data.</text>
</comment>
<reference evidence="1 2" key="1">
    <citation type="submission" date="2018-03" db="EMBL/GenBank/DDBJ databases">
        <title>Candida pseudohaemulonii genome assembly and annotation.</title>
        <authorList>
            <person name="Munoz J.F."/>
            <person name="Gade L.G."/>
            <person name="Chow N.A."/>
            <person name="Litvintseva A.P."/>
            <person name="Loparev V.N."/>
            <person name="Cuomo C.A."/>
        </authorList>
    </citation>
    <scope>NUCLEOTIDE SEQUENCE [LARGE SCALE GENOMIC DNA]</scope>
    <source>
        <strain evidence="1 2">B12108</strain>
    </source>
</reference>
<dbReference type="OrthoDB" id="2020070at2759"/>
<accession>A0A2P7YPM5</accession>
<evidence type="ECO:0000313" key="2">
    <source>
        <dbReference type="Proteomes" id="UP000241107"/>
    </source>
</evidence>
<protein>
    <submittedName>
        <fullName evidence="1">Uncharacterized protein</fullName>
    </submittedName>
</protein>
<name>A0A2P7YPM5_9ASCO</name>
<gene>
    <name evidence="1" type="ORF">C7M61_003143</name>
</gene>
<sequence>MSDFRFKTTVDPKILHQVFLVCGSEWGQPDPEGFATFQAKLLVDAILKGRAAKAFYLESKEGEIASVCVITQHKAFYKDGAAGGIGVPDPASFGVSPATALRLSFVFTLAKFRGLKLMEKLVRKAIAVTEEEVLKKELEKLSDKKGSFRSMVTDLEGRVDEQLATYYLGKKYVWYLYSAIKTVYSRFGFKAYPVDGYIVPLAVLDSEAAEAVKKLLGGKGTDASVPGKKLTLLDGSKQQDVHLISLILQLKELELLTDLNKTLFHLELAGGRRSLSSLTNVQTALSLTRLGSHNELSAVSEKFGGAQIDPTSPKQSGVNKKSSVQNLSMSKFFLQPDEANLRKQHAADVPRTKKQGGEEYYANIKGAILTNELQQKSYYVLWSLIMEGKLFIVGLGELKVDPFGVLSDPTRVEDQFGRRRSSFTGLNDLGGFNFLDLELLVSTAVLVGKKRSPELERIYVTSQGLPDTVPAEVLYDFFINYLPRTVPNVVKKEDDGAKESNTVAYVEDFGDEQHLLPMAKRFGIDSPEFELDWIASGSLITWG</sequence>
<dbReference type="GeneID" id="36566532"/>
<organism evidence="1 2">
    <name type="scientific">Candidozyma pseudohaemuli</name>
    <dbReference type="NCBI Taxonomy" id="418784"/>
    <lineage>
        <taxon>Eukaryota</taxon>
        <taxon>Fungi</taxon>
        <taxon>Dikarya</taxon>
        <taxon>Ascomycota</taxon>
        <taxon>Saccharomycotina</taxon>
        <taxon>Pichiomycetes</taxon>
        <taxon>Metschnikowiaceae</taxon>
        <taxon>Candidozyma</taxon>
    </lineage>
</organism>
<keyword evidence="2" id="KW-1185">Reference proteome</keyword>
<dbReference type="EMBL" id="PYFQ01000007">
    <property type="protein sequence ID" value="PSK37893.1"/>
    <property type="molecule type" value="Genomic_DNA"/>
</dbReference>
<proteinExistence type="predicted"/>
<dbReference type="Proteomes" id="UP000241107">
    <property type="component" value="Unassembled WGS sequence"/>
</dbReference>